<sequence>MFWNDGCRSLSKNNFDDLPTCQWKCEGTHPKPQSISHIESSANKIEVLNKRFITFRYSSHLWAYYLSDLTAKDAKDVESPTSLRA</sequence>
<accession>A0A914S1N5</accession>
<evidence type="ECO:0000313" key="1">
    <source>
        <dbReference type="Proteomes" id="UP000887564"/>
    </source>
</evidence>
<name>A0A914S1N5_PAREQ</name>
<reference evidence="2" key="1">
    <citation type="submission" date="2022-11" db="UniProtKB">
        <authorList>
            <consortium name="WormBaseParasite"/>
        </authorList>
    </citation>
    <scope>IDENTIFICATION</scope>
</reference>
<organism evidence="1 2">
    <name type="scientific">Parascaris equorum</name>
    <name type="common">Equine roundworm</name>
    <dbReference type="NCBI Taxonomy" id="6256"/>
    <lineage>
        <taxon>Eukaryota</taxon>
        <taxon>Metazoa</taxon>
        <taxon>Ecdysozoa</taxon>
        <taxon>Nematoda</taxon>
        <taxon>Chromadorea</taxon>
        <taxon>Rhabditida</taxon>
        <taxon>Spirurina</taxon>
        <taxon>Ascaridomorpha</taxon>
        <taxon>Ascaridoidea</taxon>
        <taxon>Ascarididae</taxon>
        <taxon>Parascaris</taxon>
    </lineage>
</organism>
<protein>
    <submittedName>
        <fullName evidence="2">BPTI/Kunitz inhibitor domain-containing protein</fullName>
    </submittedName>
</protein>
<evidence type="ECO:0000313" key="2">
    <source>
        <dbReference type="WBParaSite" id="PEQ_0001249801-mRNA-1"/>
    </source>
</evidence>
<dbReference type="WBParaSite" id="PEQ_0001249801-mRNA-1">
    <property type="protein sequence ID" value="PEQ_0001249801-mRNA-1"/>
    <property type="gene ID" value="PEQ_0001249801"/>
</dbReference>
<dbReference type="Proteomes" id="UP000887564">
    <property type="component" value="Unplaced"/>
</dbReference>
<keyword evidence="1" id="KW-1185">Reference proteome</keyword>
<dbReference type="AlphaFoldDB" id="A0A914S1N5"/>
<proteinExistence type="predicted"/>